<dbReference type="PANTHER" id="PTHR33112:SF16">
    <property type="entry name" value="HETEROKARYON INCOMPATIBILITY DOMAIN-CONTAINING PROTEIN"/>
    <property type="match status" value="1"/>
</dbReference>
<keyword evidence="4" id="KW-1185">Reference proteome</keyword>
<keyword evidence="1" id="KW-0472">Membrane</keyword>
<proteinExistence type="predicted"/>
<sequence length="476" mass="53450">MIDGTSIRRAISKCDLEHAGVCHSIQDPWAKLTPVAQIIVIDVDKQSLSFKLGSCRYVALSYVWGAQNAGQRVLGNRSGQNKFTSQTTTGNFSQLCQSGAFRKLAGLGLLPATVRDSMLVVRHLGLRYLWDYQARARAMVVDFQAMEEHISKVDRFCIIQDDPNHKHSQIQAMAAIYSNSYFTIAACEGEHNDSGLHGVGRHRPRKDPFHRFEFNDNCRIVAPAKSHRPHRKIRLLQARVDTVSWICKQTLENEIGLELPQNVGIERLHSVFSAQPDIYAYATAVQAYSSRSLTYAEDTLVAFSCIMVVMGKSMAGGILFGLLEMFFDGVLLWEPSAMGTLTRRPGACADGWEGKITTSMWKLVYDYDLDKDGSCVKRHRSSVYLTPIARMYKTDEATQQRTEIRSKFLVSTPRASAGEEVSYERLGERFRFQAIPTQSLSAGDNGYSPILEFRARRLASSRLWRESNTSADIPRA</sequence>
<evidence type="ECO:0000313" key="4">
    <source>
        <dbReference type="Proteomes" id="UP000799764"/>
    </source>
</evidence>
<dbReference type="EMBL" id="MU001511">
    <property type="protein sequence ID" value="KAF2438809.1"/>
    <property type="molecule type" value="Genomic_DNA"/>
</dbReference>
<comment type="caution">
    <text evidence="3">The sequence shown here is derived from an EMBL/GenBank/DDBJ whole genome shotgun (WGS) entry which is preliminary data.</text>
</comment>
<accession>A0A9P4P940</accession>
<evidence type="ECO:0000259" key="2">
    <source>
        <dbReference type="Pfam" id="PF06985"/>
    </source>
</evidence>
<dbReference type="InterPro" id="IPR010730">
    <property type="entry name" value="HET"/>
</dbReference>
<keyword evidence="1" id="KW-1133">Transmembrane helix</keyword>
<dbReference type="OrthoDB" id="5135333at2759"/>
<keyword evidence="1" id="KW-0812">Transmembrane</keyword>
<dbReference type="PANTHER" id="PTHR33112">
    <property type="entry name" value="DOMAIN PROTEIN, PUTATIVE-RELATED"/>
    <property type="match status" value="1"/>
</dbReference>
<dbReference type="AlphaFoldDB" id="A0A9P4P940"/>
<gene>
    <name evidence="3" type="ORF">P171DRAFT_490850</name>
</gene>
<reference evidence="3" key="1">
    <citation type="journal article" date="2020" name="Stud. Mycol.">
        <title>101 Dothideomycetes genomes: a test case for predicting lifestyles and emergence of pathogens.</title>
        <authorList>
            <person name="Haridas S."/>
            <person name="Albert R."/>
            <person name="Binder M."/>
            <person name="Bloem J."/>
            <person name="Labutti K."/>
            <person name="Salamov A."/>
            <person name="Andreopoulos B."/>
            <person name="Baker S."/>
            <person name="Barry K."/>
            <person name="Bills G."/>
            <person name="Bluhm B."/>
            <person name="Cannon C."/>
            <person name="Castanera R."/>
            <person name="Culley D."/>
            <person name="Daum C."/>
            <person name="Ezra D."/>
            <person name="Gonzalez J."/>
            <person name="Henrissat B."/>
            <person name="Kuo A."/>
            <person name="Liang C."/>
            <person name="Lipzen A."/>
            <person name="Lutzoni F."/>
            <person name="Magnuson J."/>
            <person name="Mondo S."/>
            <person name="Nolan M."/>
            <person name="Ohm R."/>
            <person name="Pangilinan J."/>
            <person name="Park H.-J."/>
            <person name="Ramirez L."/>
            <person name="Alfaro M."/>
            <person name="Sun H."/>
            <person name="Tritt A."/>
            <person name="Yoshinaga Y."/>
            <person name="Zwiers L.-H."/>
            <person name="Turgeon B."/>
            <person name="Goodwin S."/>
            <person name="Spatafora J."/>
            <person name="Crous P."/>
            <person name="Grigoriev I."/>
        </authorList>
    </citation>
    <scope>NUCLEOTIDE SEQUENCE</scope>
    <source>
        <strain evidence="3">CBS 690.94</strain>
    </source>
</reference>
<name>A0A9P4P940_9PLEO</name>
<evidence type="ECO:0000313" key="3">
    <source>
        <dbReference type="EMBL" id="KAF2438809.1"/>
    </source>
</evidence>
<evidence type="ECO:0000256" key="1">
    <source>
        <dbReference type="SAM" id="Phobius"/>
    </source>
</evidence>
<organism evidence="3 4">
    <name type="scientific">Karstenula rhodostoma CBS 690.94</name>
    <dbReference type="NCBI Taxonomy" id="1392251"/>
    <lineage>
        <taxon>Eukaryota</taxon>
        <taxon>Fungi</taxon>
        <taxon>Dikarya</taxon>
        <taxon>Ascomycota</taxon>
        <taxon>Pezizomycotina</taxon>
        <taxon>Dothideomycetes</taxon>
        <taxon>Pleosporomycetidae</taxon>
        <taxon>Pleosporales</taxon>
        <taxon>Massarineae</taxon>
        <taxon>Didymosphaeriaceae</taxon>
        <taxon>Karstenula</taxon>
    </lineage>
</organism>
<dbReference type="Proteomes" id="UP000799764">
    <property type="component" value="Unassembled WGS sequence"/>
</dbReference>
<feature type="domain" description="Heterokaryon incompatibility" evidence="2">
    <location>
        <begin position="57"/>
        <end position="130"/>
    </location>
</feature>
<dbReference type="Pfam" id="PF06985">
    <property type="entry name" value="HET"/>
    <property type="match status" value="2"/>
</dbReference>
<feature type="transmembrane region" description="Helical" evidence="1">
    <location>
        <begin position="300"/>
        <end position="323"/>
    </location>
</feature>
<protein>
    <recommendedName>
        <fullName evidence="2">Heterokaryon incompatibility domain-containing protein</fullName>
    </recommendedName>
</protein>
<feature type="domain" description="Heterokaryon incompatibility" evidence="2">
    <location>
        <begin position="153"/>
        <end position="241"/>
    </location>
</feature>